<evidence type="ECO:0000313" key="2">
    <source>
        <dbReference type="Proteomes" id="UP000298649"/>
    </source>
</evidence>
<evidence type="ECO:0000313" key="1">
    <source>
        <dbReference type="EMBL" id="QCL95489.1"/>
    </source>
</evidence>
<organism evidence="1 2">
    <name type="scientific">Agrobacterium tumefaciens</name>
    <dbReference type="NCBI Taxonomy" id="358"/>
    <lineage>
        <taxon>Bacteria</taxon>
        <taxon>Pseudomonadati</taxon>
        <taxon>Pseudomonadota</taxon>
        <taxon>Alphaproteobacteria</taxon>
        <taxon>Hyphomicrobiales</taxon>
        <taxon>Rhizobiaceae</taxon>
        <taxon>Rhizobium/Agrobacterium group</taxon>
        <taxon>Agrobacterium</taxon>
        <taxon>Agrobacterium tumefaciens complex</taxon>
    </lineage>
</organism>
<gene>
    <name evidence="1" type="ORF">CFBP7129_14365</name>
</gene>
<name>A0A4D7YWS1_AGRTU</name>
<dbReference type="AlphaFoldDB" id="A0A4D7YWS1"/>
<accession>A0A4D7YWS1</accession>
<reference evidence="1 2" key="1">
    <citation type="submission" date="2019-04" db="EMBL/GenBank/DDBJ databases">
        <title>Complete genome sequence of Agrobacterium tumefaciens CFBP7129.</title>
        <authorList>
            <person name="Haryono M."/>
            <person name="Lin Y.-C."/>
            <person name="Lai E.-M."/>
            <person name="Kuo C.-H."/>
        </authorList>
    </citation>
    <scope>NUCLEOTIDE SEQUENCE [LARGE SCALE GENOMIC DNA]</scope>
    <source>
        <strain evidence="1 2">CFBP7129</strain>
    </source>
</reference>
<dbReference type="EMBL" id="CP039923">
    <property type="protein sequence ID" value="QCL95489.1"/>
    <property type="molecule type" value="Genomic_DNA"/>
</dbReference>
<protein>
    <submittedName>
        <fullName evidence="1">Uncharacterized protein</fullName>
    </submittedName>
</protein>
<proteinExistence type="predicted"/>
<dbReference type="Proteomes" id="UP000298649">
    <property type="component" value="Chromosome linear"/>
</dbReference>
<dbReference type="RefSeq" id="WP_137004433.1">
    <property type="nucleotide sequence ID" value="NZ_CP039923.1"/>
</dbReference>
<sequence>MIDDYLIPIEQYGQLNSPRQIEISPTRPTPTVKLRSIAALLLTTISIFFNETKYAAASQIDTRHVILGNNEYDLSGTLNIKKIDKSYSHKIKGKEYLIYHAMTIDSSHNLCGSDDLYVSLEWTGAALTTQPFHFKDFELTKIEKNVYYTINSYLSSPEEASEVFRSISRVHSGQVGSRTYQSVDFAVALRKVGIAPPARETRYLITSDNRIISIINIGKKNNPTVLTIDYQNSNRDYIVHTNIKSRKDINSSIECAVKTISNVSEAVFRSQIATHGVK</sequence>